<name>A0ACC2PED6_9HYME</name>
<dbReference type="Proteomes" id="UP001239111">
    <property type="component" value="Chromosome 2"/>
</dbReference>
<proteinExistence type="predicted"/>
<protein>
    <submittedName>
        <fullName evidence="1">Uncharacterized protein</fullName>
    </submittedName>
</protein>
<gene>
    <name evidence="1" type="ORF">QAD02_017255</name>
</gene>
<evidence type="ECO:0000313" key="1">
    <source>
        <dbReference type="EMBL" id="KAJ8681468.1"/>
    </source>
</evidence>
<keyword evidence="2" id="KW-1185">Reference proteome</keyword>
<comment type="caution">
    <text evidence="1">The sequence shown here is derived from an EMBL/GenBank/DDBJ whole genome shotgun (WGS) entry which is preliminary data.</text>
</comment>
<evidence type="ECO:0000313" key="2">
    <source>
        <dbReference type="Proteomes" id="UP001239111"/>
    </source>
</evidence>
<sequence length="507" mass="57514">MFASIEVFSRFSKRITNSYSITRYSTGIFHNAPCESEQQPNAHKATSQTFGQPTTSTHPHLLKDGEITPGVQRNEFKSRRNRLMEKICKSGQQAVNQLVVIPSASKVYMSDRIPYVFRQNTDFLYLTGCQEPDSILLLILNGEKYSSVLFMRPKDSHAELWDGPRTGVLAASTLFDIDQVLPVTEFDQFMASLLSQHKKSLIWYDQGEIIQQDLHEKIIQRRKSSSIQGFNCPKPLIHQVRAIKSQAEINLMRKSCEIASEAISKTMDISKPGMSEHELFATVDYECRMRGAEFLAYPPVVAGGRNANTIHYISNNQIIQGREMVLMDAGCEYHGYTSDITRTWPIDGSFTDYQRVLYEIVLEIQKILINKLAEMPSLDMVYHDMCSLLGSKLQGEGLIPKNLSGNELLQAAYSYCPHHVSHYLGMDVHDTSRISRSIRVQPGMIVTVEPGIYVNPVNQFAPREFKNMGIRIEDDILIQESGPVNLSKKCPKEIEEIEALARHNQTR</sequence>
<organism evidence="1 2">
    <name type="scientific">Eretmocerus hayati</name>
    <dbReference type="NCBI Taxonomy" id="131215"/>
    <lineage>
        <taxon>Eukaryota</taxon>
        <taxon>Metazoa</taxon>
        <taxon>Ecdysozoa</taxon>
        <taxon>Arthropoda</taxon>
        <taxon>Hexapoda</taxon>
        <taxon>Insecta</taxon>
        <taxon>Pterygota</taxon>
        <taxon>Neoptera</taxon>
        <taxon>Endopterygota</taxon>
        <taxon>Hymenoptera</taxon>
        <taxon>Apocrita</taxon>
        <taxon>Proctotrupomorpha</taxon>
        <taxon>Chalcidoidea</taxon>
        <taxon>Aphelinidae</taxon>
        <taxon>Aphelininae</taxon>
        <taxon>Eretmocerus</taxon>
    </lineage>
</organism>
<accession>A0ACC2PED6</accession>
<reference evidence="1" key="1">
    <citation type="submission" date="2023-04" db="EMBL/GenBank/DDBJ databases">
        <title>A chromosome-level genome assembly of the parasitoid wasp Eretmocerus hayati.</title>
        <authorList>
            <person name="Zhong Y."/>
            <person name="Liu S."/>
            <person name="Liu Y."/>
        </authorList>
    </citation>
    <scope>NUCLEOTIDE SEQUENCE</scope>
    <source>
        <strain evidence="1">ZJU_SS_LIU_2023</strain>
    </source>
</reference>
<dbReference type="EMBL" id="CM056742">
    <property type="protein sequence ID" value="KAJ8681468.1"/>
    <property type="molecule type" value="Genomic_DNA"/>
</dbReference>